<proteinExistence type="predicted"/>
<dbReference type="InterPro" id="IPR006553">
    <property type="entry name" value="Leu-rich_rpt_Cys-con_subtyp"/>
</dbReference>
<evidence type="ECO:0000259" key="2">
    <source>
        <dbReference type="Pfam" id="PF25372"/>
    </source>
</evidence>
<dbReference type="GO" id="GO:0031146">
    <property type="term" value="P:SCF-dependent proteasomal ubiquitin-dependent protein catabolic process"/>
    <property type="evidence" value="ECO:0007669"/>
    <property type="project" value="TreeGrafter"/>
</dbReference>
<dbReference type="InParanoid" id="A0A2R5GLE0"/>
<evidence type="ECO:0000313" key="4">
    <source>
        <dbReference type="Proteomes" id="UP000241890"/>
    </source>
</evidence>
<organism evidence="3 4">
    <name type="scientific">Hondaea fermentalgiana</name>
    <dbReference type="NCBI Taxonomy" id="2315210"/>
    <lineage>
        <taxon>Eukaryota</taxon>
        <taxon>Sar</taxon>
        <taxon>Stramenopiles</taxon>
        <taxon>Bigyra</taxon>
        <taxon>Labyrinthulomycetes</taxon>
        <taxon>Thraustochytrida</taxon>
        <taxon>Thraustochytriidae</taxon>
        <taxon>Hondaea</taxon>
    </lineage>
</organism>
<dbReference type="SMART" id="SM00367">
    <property type="entry name" value="LRR_CC"/>
    <property type="match status" value="4"/>
</dbReference>
<evidence type="ECO:0000313" key="3">
    <source>
        <dbReference type="EMBL" id="GBG29091.1"/>
    </source>
</evidence>
<feature type="domain" description="F-box/LRR-repeat protein 15-like leucin rich repeat" evidence="2">
    <location>
        <begin position="675"/>
        <end position="792"/>
    </location>
</feature>
<dbReference type="GO" id="GO:0019005">
    <property type="term" value="C:SCF ubiquitin ligase complex"/>
    <property type="evidence" value="ECO:0007669"/>
    <property type="project" value="TreeGrafter"/>
</dbReference>
<feature type="region of interest" description="Disordered" evidence="1">
    <location>
        <begin position="1"/>
        <end position="51"/>
    </location>
</feature>
<dbReference type="InterPro" id="IPR032675">
    <property type="entry name" value="LRR_dom_sf"/>
</dbReference>
<keyword evidence="4" id="KW-1185">Reference proteome</keyword>
<accession>A0A2R5GLE0</accession>
<protein>
    <submittedName>
        <fullName evidence="3">F-box/LRR-repeat protein 2</fullName>
    </submittedName>
</protein>
<reference evidence="3 4" key="1">
    <citation type="submission" date="2017-12" db="EMBL/GenBank/DDBJ databases">
        <title>Sequencing, de novo assembly and annotation of complete genome of a new Thraustochytrid species, strain FCC1311.</title>
        <authorList>
            <person name="Sedici K."/>
            <person name="Godart F."/>
            <person name="Aiese Cigliano R."/>
            <person name="Sanseverino W."/>
            <person name="Barakat M."/>
            <person name="Ortet P."/>
            <person name="Marechal E."/>
            <person name="Cagnac O."/>
            <person name="Amato A."/>
        </authorList>
    </citation>
    <scope>NUCLEOTIDE SEQUENCE [LARGE SCALE GENOMIC DNA]</scope>
</reference>
<dbReference type="OrthoDB" id="10257471at2759"/>
<dbReference type="Gene3D" id="3.80.10.10">
    <property type="entry name" value="Ribonuclease Inhibitor"/>
    <property type="match status" value="2"/>
</dbReference>
<name>A0A2R5GLE0_9STRA</name>
<dbReference type="Pfam" id="PF25372">
    <property type="entry name" value="DUF7885"/>
    <property type="match status" value="1"/>
</dbReference>
<gene>
    <name evidence="3" type="ORF">FCC1311_053142</name>
</gene>
<sequence>MKGIEEDGAEDVHVHEVDVEMPPPPRPVLMRGGSTRGGSTRGAGPSRRGLVKQTSLARLNENPAEADEAIRNVEEQDKQNDVKALNLIREQGSSPAGEVVVDHGKNKELNYLTHAHVKAIEEGRFIYDPDLVQSVVDIGARLANLDHYVSERPFARKGSFQRVADDSEVRYIDARMTEALLSDVEDFLQVISKMIHKMEFLQEYHSDTHLQIMQEAQGKASNQTSPTAFTWSSIAWRQLVYLLDSGRSLLGRKLYPAHYKRSIDRKSQHPAPRTYSLPHMFEKNNRLRQYGAIFDASLEVANLGTDIVFVFSSLLPLVGTSSESLFYVSIAALGLTFFLRLLIGLWDRHLVDWKDKRRVQKYFFGLLVALVEPNSGFNDLVKESYKVKESLGFNIIGDAVGSFVKDPIATQAKADYKAARMSILTAAVLLVQDIPQIVVEMLYILNFQGGHFEYVYWFALATSILSAARQVIEALQLLGDIPGLRNLVLLRHLVFNPNNDMDKRVVKALEKNREIEGTISAGDDNEVEFSDGHRLVSKALTEFFDYERTTKQNWCSHVLIWAANWLMKILLAPVTLGVSLLWDPSIQSSRESFKHFRDTLSESIVFEGKPFDLVKTEQAGDAEETTDTSPRFTDFMCGSILGGKTTRSVSPTPNLNEWPIFAPLFARMNTRTLYKSIRSLELTDCVSINDSIISLVAAKCPNLQNLNLSFCVDVTDTGLRAFETHKCLALGSVVLDGCVQVTDTGVGSITRCAARNLWRLSLRDLPRLTENVLKHIGDHCTNIRSLNLDVDVVFREHGLGGGNFLLIRNSDALIGLMKRCGSTLRTLRLSNVLGQSLTTDHEWNQFVEHVSPYIRSLSLAGSPAVTGDRLEKLTDRTPFLRELRLSCAKNLETADCLLENTPSLTVLSLGGTRVSLDEANDFFLSKWMPDIEVVQIDHPSQLLKFYTTQLDGQLRALSNYNARPSVRNADGHLAICFPLSCCSESGAQQGAVQDLDVYDAANDKEGIFDDHVEEISKLHNELKKGTLANMLVYNEQPATAALALVVGLVDYVRRIRARKQLSTAEFFDWKAELEDRELDRGAKLIDDMKRMLSEARERRSLHIAPVYRPIKPPFVALNSFGIMSTRRLNLNIDFADNTYEFICSDVFEPVFTLADQGEANPTKLKGNISPFSAVTVSKGDNKITRLLQRYWCIPPSARFYCWAYPLKGLDANKLDWLQNQRYEDTTRRFLQFGGYLYFDANMHFVAASALTVGTTLSFNGPFKLPEESIARLDAEERWQRVTIPTLMPLDGPYTEFCYIFSGETVLPKTLRQRHCQHGCFAYRFTYDDGRSLAYLYSLTTVIDVFLPEEA</sequence>
<comment type="caution">
    <text evidence="3">The sequence shown here is derived from an EMBL/GenBank/DDBJ whole genome shotgun (WGS) entry which is preliminary data.</text>
</comment>
<dbReference type="SUPFAM" id="SSF52047">
    <property type="entry name" value="RNI-like"/>
    <property type="match status" value="1"/>
</dbReference>
<dbReference type="InterPro" id="IPR057207">
    <property type="entry name" value="FBXL15_LRR"/>
</dbReference>
<evidence type="ECO:0000256" key="1">
    <source>
        <dbReference type="SAM" id="MobiDB-lite"/>
    </source>
</evidence>
<dbReference type="EMBL" id="BEYU01000052">
    <property type="protein sequence ID" value="GBG29091.1"/>
    <property type="molecule type" value="Genomic_DNA"/>
</dbReference>
<dbReference type="PANTHER" id="PTHR13318">
    <property type="entry name" value="PARTNER OF PAIRED, ISOFORM B-RELATED"/>
    <property type="match status" value="1"/>
</dbReference>
<dbReference type="Proteomes" id="UP000241890">
    <property type="component" value="Unassembled WGS sequence"/>
</dbReference>